<keyword evidence="1" id="KW-0547">Nucleotide-binding</keyword>
<keyword evidence="4" id="KW-0812">Transmembrane</keyword>
<evidence type="ECO:0000256" key="2">
    <source>
        <dbReference type="ARBA" id="ARBA00022840"/>
    </source>
</evidence>
<feature type="region of interest" description="Disordered" evidence="3">
    <location>
        <begin position="260"/>
        <end position="279"/>
    </location>
</feature>
<evidence type="ECO:0000256" key="4">
    <source>
        <dbReference type="SAM" id="Phobius"/>
    </source>
</evidence>
<evidence type="ECO:0000256" key="3">
    <source>
        <dbReference type="SAM" id="MobiDB-lite"/>
    </source>
</evidence>
<name>A0ABQ9XDT6_9EUKA</name>
<keyword evidence="2" id="KW-0067">ATP-binding</keyword>
<gene>
    <name evidence="5" type="ORF">BLNAU_16731</name>
</gene>
<dbReference type="Proteomes" id="UP001281761">
    <property type="component" value="Unassembled WGS sequence"/>
</dbReference>
<reference evidence="5 6" key="1">
    <citation type="journal article" date="2022" name="bioRxiv">
        <title>Genomics of Preaxostyla Flagellates Illuminates Evolutionary Transitions and the Path Towards Mitochondrial Loss.</title>
        <authorList>
            <person name="Novak L.V.F."/>
            <person name="Treitli S.C."/>
            <person name="Pyrih J."/>
            <person name="Halakuc P."/>
            <person name="Pipaliya S.V."/>
            <person name="Vacek V."/>
            <person name="Brzon O."/>
            <person name="Soukal P."/>
            <person name="Eme L."/>
            <person name="Dacks J.B."/>
            <person name="Karnkowska A."/>
            <person name="Elias M."/>
            <person name="Hampl V."/>
        </authorList>
    </citation>
    <scope>NUCLEOTIDE SEQUENCE [LARGE SCALE GENOMIC DNA]</scope>
    <source>
        <strain evidence="5">NAU3</strain>
        <tissue evidence="5">Gut</tissue>
    </source>
</reference>
<dbReference type="SUPFAM" id="SSF52540">
    <property type="entry name" value="P-loop containing nucleoside triphosphate hydrolases"/>
    <property type="match status" value="1"/>
</dbReference>
<comment type="caution">
    <text evidence="5">The sequence shown here is derived from an EMBL/GenBank/DDBJ whole genome shotgun (WGS) entry which is preliminary data.</text>
</comment>
<proteinExistence type="predicted"/>
<dbReference type="EMBL" id="JARBJD010000178">
    <property type="protein sequence ID" value="KAK2948385.1"/>
    <property type="molecule type" value="Genomic_DNA"/>
</dbReference>
<protein>
    <submittedName>
        <fullName evidence="5">Multidrug resistance-associated protein</fullName>
    </submittedName>
</protein>
<keyword evidence="6" id="KW-1185">Reference proteome</keyword>
<organism evidence="5 6">
    <name type="scientific">Blattamonas nauphoetae</name>
    <dbReference type="NCBI Taxonomy" id="2049346"/>
    <lineage>
        <taxon>Eukaryota</taxon>
        <taxon>Metamonada</taxon>
        <taxon>Preaxostyla</taxon>
        <taxon>Oxymonadida</taxon>
        <taxon>Blattamonas</taxon>
    </lineage>
</organism>
<dbReference type="Gene3D" id="3.40.50.300">
    <property type="entry name" value="P-loop containing nucleotide triphosphate hydrolases"/>
    <property type="match status" value="2"/>
</dbReference>
<keyword evidence="4" id="KW-1133">Transmembrane helix</keyword>
<evidence type="ECO:0000313" key="6">
    <source>
        <dbReference type="Proteomes" id="UP001281761"/>
    </source>
</evidence>
<sequence>MKISALAVHIVTFSVYCAIFNDDPTHFADVVLPTLGYLMILAMPAAMLPNNLEAAMMIRINPHIETEETKLKTEAAQRKREAIPAANPVEAAAEVESSSPSAPSRPQSRSTALDNTTNADRPTLADTNITIAKGSLTMIVGEVGCGKSSLGEAIRGLTTTPFEGSSHSTSITTKNYWNTVRACPLESEIKNFAAEDETTIGEKGVILFGGQKARIQLARAIYSDKDIYILDDPPSAVEAYGSLPRLRSGLQRHQPSVDVVEGEDPKNRIRADPNGYTQI</sequence>
<accession>A0ABQ9XDT6</accession>
<dbReference type="InterPro" id="IPR027417">
    <property type="entry name" value="P-loop_NTPase"/>
</dbReference>
<feature type="transmembrane region" description="Helical" evidence="4">
    <location>
        <begin position="27"/>
        <end position="48"/>
    </location>
</feature>
<dbReference type="PANTHER" id="PTHR24223">
    <property type="entry name" value="ATP-BINDING CASSETTE SUB-FAMILY C"/>
    <property type="match status" value="1"/>
</dbReference>
<feature type="compositionally biased region" description="Polar residues" evidence="3">
    <location>
        <begin position="111"/>
        <end position="122"/>
    </location>
</feature>
<evidence type="ECO:0000256" key="1">
    <source>
        <dbReference type="ARBA" id="ARBA00022741"/>
    </source>
</evidence>
<dbReference type="InterPro" id="IPR050173">
    <property type="entry name" value="ABC_transporter_C-like"/>
</dbReference>
<evidence type="ECO:0000313" key="5">
    <source>
        <dbReference type="EMBL" id="KAK2948385.1"/>
    </source>
</evidence>
<keyword evidence="4" id="KW-0472">Membrane</keyword>
<feature type="compositionally biased region" description="Low complexity" evidence="3">
    <location>
        <begin position="83"/>
        <end position="110"/>
    </location>
</feature>
<feature type="region of interest" description="Disordered" evidence="3">
    <location>
        <begin position="78"/>
        <end position="122"/>
    </location>
</feature>